<dbReference type="InterPro" id="IPR039098">
    <property type="entry name" value="TINF2"/>
</dbReference>
<dbReference type="AlphaFoldDB" id="A0AA35L8R4"/>
<dbReference type="GO" id="GO:0070187">
    <property type="term" value="C:shelterin complex"/>
    <property type="evidence" value="ECO:0007669"/>
    <property type="project" value="InterPro"/>
</dbReference>
<dbReference type="EMBL" id="OX395138">
    <property type="protein sequence ID" value="CAI5791416.1"/>
    <property type="molecule type" value="Genomic_DNA"/>
</dbReference>
<sequence>MPGVSGRKRRTERAPELRSGSGSRKSGEGRVKRAHAQPEVKPPEARPRANGCQGQRRRAMAAMEEDEAEAIGGAAPDPCVALRLVAAAAWHVVQKQQVHDFPRVLALLAAVKEAAPDLVHFRHHAKLRLGLQAKVIMNMLQEQQPNGKIYDALDTFFPEGETQPHTKATPQDVEMVRVAQENFRDLVFGLLSDRREREKYVQEHLEKDYGEAFMQVVEELFHDYLWQLEKTLPEPHLQQLLDAACLQGPSGTPQPDSSILSCYLSAMGYQTAGLPMHPPSPRLSSTLVHSEEEGEHRTLEPSQAHTYRSSSPCAQEQDSPRHRLGNQGMEEVEDIVLDSSSDGCSSPFVKGDYQCTRHNTLIPTLQQYLSNTQKSVR</sequence>
<dbReference type="PANTHER" id="PTHR15512:SF0">
    <property type="entry name" value="TERF1-INTERACTING NUCLEAR FACTOR 2"/>
    <property type="match status" value="1"/>
</dbReference>
<dbReference type="GO" id="GO:0016233">
    <property type="term" value="P:telomere capping"/>
    <property type="evidence" value="ECO:0007669"/>
    <property type="project" value="InterPro"/>
</dbReference>
<evidence type="ECO:0000256" key="1">
    <source>
        <dbReference type="SAM" id="MobiDB-lite"/>
    </source>
</evidence>
<dbReference type="InterPro" id="IPR029400">
    <property type="entry name" value="TINF2_N"/>
</dbReference>
<evidence type="ECO:0000259" key="2">
    <source>
        <dbReference type="Pfam" id="PF14973"/>
    </source>
</evidence>
<proteinExistence type="predicted"/>
<feature type="compositionally biased region" description="Basic and acidic residues" evidence="1">
    <location>
        <begin position="289"/>
        <end position="299"/>
    </location>
</feature>
<dbReference type="PANTHER" id="PTHR15512">
    <property type="entry name" value="TERF1-INTERACTING NUCLEAR FACTOR 2"/>
    <property type="match status" value="1"/>
</dbReference>
<feature type="region of interest" description="Disordered" evidence="1">
    <location>
        <begin position="1"/>
        <end position="53"/>
    </location>
</feature>
<organism evidence="3 4">
    <name type="scientific">Podarcis lilfordi</name>
    <name type="common">Lilford's wall lizard</name>
    <dbReference type="NCBI Taxonomy" id="74358"/>
    <lineage>
        <taxon>Eukaryota</taxon>
        <taxon>Metazoa</taxon>
        <taxon>Chordata</taxon>
        <taxon>Craniata</taxon>
        <taxon>Vertebrata</taxon>
        <taxon>Euteleostomi</taxon>
        <taxon>Lepidosauria</taxon>
        <taxon>Squamata</taxon>
        <taxon>Bifurcata</taxon>
        <taxon>Unidentata</taxon>
        <taxon>Episquamata</taxon>
        <taxon>Laterata</taxon>
        <taxon>Lacertibaenia</taxon>
        <taxon>Lacertidae</taxon>
        <taxon>Podarcis</taxon>
    </lineage>
</organism>
<keyword evidence="4" id="KW-1185">Reference proteome</keyword>
<name>A0AA35L8R4_9SAUR</name>
<dbReference type="Proteomes" id="UP001178461">
    <property type="component" value="Chromosome 13"/>
</dbReference>
<feature type="region of interest" description="Disordered" evidence="1">
    <location>
        <begin position="274"/>
        <end position="324"/>
    </location>
</feature>
<evidence type="ECO:0000313" key="4">
    <source>
        <dbReference type="Proteomes" id="UP001178461"/>
    </source>
</evidence>
<feature type="compositionally biased region" description="Polar residues" evidence="1">
    <location>
        <begin position="300"/>
        <end position="317"/>
    </location>
</feature>
<evidence type="ECO:0000313" key="3">
    <source>
        <dbReference type="EMBL" id="CAI5791416.1"/>
    </source>
</evidence>
<feature type="domain" description="TERF1-interacting nuclear factor 2 N-terminal" evidence="2">
    <location>
        <begin position="90"/>
        <end position="239"/>
    </location>
</feature>
<feature type="compositionally biased region" description="Basic residues" evidence="1">
    <location>
        <begin position="1"/>
        <end position="11"/>
    </location>
</feature>
<feature type="compositionally biased region" description="Basic and acidic residues" evidence="1">
    <location>
        <begin position="25"/>
        <end position="47"/>
    </location>
</feature>
<protein>
    <submittedName>
        <fullName evidence="3">TINF2_N domain-containing protein</fullName>
    </submittedName>
</protein>
<gene>
    <name evidence="3" type="ORF">PODLI_1B011673</name>
</gene>
<reference evidence="3" key="1">
    <citation type="submission" date="2022-12" db="EMBL/GenBank/DDBJ databases">
        <authorList>
            <person name="Alioto T."/>
            <person name="Alioto T."/>
            <person name="Gomez Garrido J."/>
        </authorList>
    </citation>
    <scope>NUCLEOTIDE SEQUENCE</scope>
</reference>
<dbReference type="GO" id="GO:1904356">
    <property type="term" value="P:regulation of telomere maintenance via telomere lengthening"/>
    <property type="evidence" value="ECO:0007669"/>
    <property type="project" value="TreeGrafter"/>
</dbReference>
<dbReference type="Pfam" id="PF14973">
    <property type="entry name" value="TINF2_N"/>
    <property type="match status" value="1"/>
</dbReference>
<dbReference type="CDD" id="cd11657">
    <property type="entry name" value="TIN2_N"/>
    <property type="match status" value="1"/>
</dbReference>
<accession>A0AA35L8R4</accession>
<dbReference type="GO" id="GO:0042162">
    <property type="term" value="F:telomeric DNA binding"/>
    <property type="evidence" value="ECO:0007669"/>
    <property type="project" value="TreeGrafter"/>
</dbReference>